<evidence type="ECO:0000313" key="4">
    <source>
        <dbReference type="EMBL" id="KAL0640267.1"/>
    </source>
</evidence>
<dbReference type="InterPro" id="IPR013087">
    <property type="entry name" value="Znf_C2H2_type"/>
</dbReference>
<comment type="caution">
    <text evidence="4">The sequence shown here is derived from an EMBL/GenBank/DDBJ whole genome shotgun (WGS) entry which is preliminary data.</text>
</comment>
<evidence type="ECO:0000259" key="3">
    <source>
        <dbReference type="PROSITE" id="PS50157"/>
    </source>
</evidence>
<dbReference type="PROSITE" id="PS50157">
    <property type="entry name" value="ZINC_FINGER_C2H2_2"/>
    <property type="match status" value="1"/>
</dbReference>
<dbReference type="Gene3D" id="3.30.160.60">
    <property type="entry name" value="Classic Zinc Finger"/>
    <property type="match status" value="1"/>
</dbReference>
<evidence type="ECO:0000256" key="2">
    <source>
        <dbReference type="SAM" id="MobiDB-lite"/>
    </source>
</evidence>
<evidence type="ECO:0000256" key="1">
    <source>
        <dbReference type="PROSITE-ProRule" id="PRU00042"/>
    </source>
</evidence>
<protein>
    <recommendedName>
        <fullName evidence="3">C2H2-type domain-containing protein</fullName>
    </recommendedName>
</protein>
<name>A0ABR3GWJ8_9PEZI</name>
<accession>A0ABR3GWJ8</accession>
<evidence type="ECO:0000313" key="5">
    <source>
        <dbReference type="Proteomes" id="UP001447188"/>
    </source>
</evidence>
<dbReference type="SUPFAM" id="SSF57667">
    <property type="entry name" value="beta-beta-alpha zinc fingers"/>
    <property type="match status" value="1"/>
</dbReference>
<sequence>MNGIRGGGPWWKLLTDSEIRQIEKEFNPKGLSFSPPISWPEAVLAHNLAIAYSRHDRGIAPNPLPDIQLATEHLTKELNRILNKRREEQRTPQLAAWIRQGYYAYTHEEVWNPVAVVASSSNSDFVGKPATDGSGVVATGSVRTTTSEVHMAGSSSFQRPVRKEPYQKSEISTLHGGPIASANNVGTGIRPTVPTGTSPTMIENEISLSPKRVVVRGRATTTRPNRQGPEPAGYACGMELCTKAFKRRRELQAHRKTHGDISPCGNRDVDDEDEEMNMGDVNSHSPADPEPPDGGPRIGAPPRTDGPSKLSKPEEAPRVENRPVQLFLDKAPPPHSGMPSTLTPSEISRTGGGGGGSSALPPDRQPDCQPPSASKYTFQNPVENHPARGVDRSAVGMQTTLLQTTPERCVSQELRDDDGSDGEGMSTGEAQKHLEGLAVGLLTGNS</sequence>
<feature type="domain" description="C2H2-type" evidence="3">
    <location>
        <begin position="234"/>
        <end position="263"/>
    </location>
</feature>
<feature type="compositionally biased region" description="Polar residues" evidence="2">
    <location>
        <begin position="338"/>
        <end position="348"/>
    </location>
</feature>
<feature type="compositionally biased region" description="Basic and acidic residues" evidence="2">
    <location>
        <begin position="311"/>
        <end position="321"/>
    </location>
</feature>
<reference evidence="4 5" key="1">
    <citation type="submission" date="2024-02" db="EMBL/GenBank/DDBJ databases">
        <title>Discinaceae phylogenomics.</title>
        <authorList>
            <person name="Dirks A.C."/>
            <person name="James T.Y."/>
        </authorList>
    </citation>
    <scope>NUCLEOTIDE SEQUENCE [LARGE SCALE GENOMIC DNA]</scope>
    <source>
        <strain evidence="4 5">ACD0624</strain>
    </source>
</reference>
<gene>
    <name evidence="4" type="ORF">Q9L58_000547</name>
</gene>
<keyword evidence="5" id="KW-1185">Reference proteome</keyword>
<feature type="compositionally biased region" description="Polar residues" evidence="2">
    <location>
        <begin position="371"/>
        <end position="382"/>
    </location>
</feature>
<feature type="region of interest" description="Disordered" evidence="2">
    <location>
        <begin position="252"/>
        <end position="446"/>
    </location>
</feature>
<organism evidence="4 5">
    <name type="scientific">Discina gigas</name>
    <dbReference type="NCBI Taxonomy" id="1032678"/>
    <lineage>
        <taxon>Eukaryota</taxon>
        <taxon>Fungi</taxon>
        <taxon>Dikarya</taxon>
        <taxon>Ascomycota</taxon>
        <taxon>Pezizomycotina</taxon>
        <taxon>Pezizomycetes</taxon>
        <taxon>Pezizales</taxon>
        <taxon>Discinaceae</taxon>
        <taxon>Discina</taxon>
    </lineage>
</organism>
<dbReference type="PROSITE" id="PS00028">
    <property type="entry name" value="ZINC_FINGER_C2H2_1"/>
    <property type="match status" value="1"/>
</dbReference>
<keyword evidence="1" id="KW-0479">Metal-binding</keyword>
<keyword evidence="1" id="KW-0862">Zinc</keyword>
<feature type="region of interest" description="Disordered" evidence="2">
    <location>
        <begin position="173"/>
        <end position="201"/>
    </location>
</feature>
<keyword evidence="1" id="KW-0863">Zinc-finger</keyword>
<feature type="compositionally biased region" description="Polar residues" evidence="2">
    <location>
        <begin position="396"/>
        <end position="406"/>
    </location>
</feature>
<dbReference type="EMBL" id="JBBBZM010000004">
    <property type="protein sequence ID" value="KAL0640267.1"/>
    <property type="molecule type" value="Genomic_DNA"/>
</dbReference>
<dbReference type="InterPro" id="IPR036236">
    <property type="entry name" value="Znf_C2H2_sf"/>
</dbReference>
<dbReference type="Proteomes" id="UP001447188">
    <property type="component" value="Unassembled WGS sequence"/>
</dbReference>
<proteinExistence type="predicted"/>